<dbReference type="InterPro" id="IPR000150">
    <property type="entry name" value="Cof"/>
</dbReference>
<evidence type="ECO:0000313" key="7">
    <source>
        <dbReference type="Proteomes" id="UP001317516"/>
    </source>
</evidence>
<keyword evidence="2" id="KW-0479">Metal-binding</keyword>
<protein>
    <submittedName>
        <fullName evidence="6">Haloacid dehalogenase</fullName>
    </submittedName>
</protein>
<gene>
    <name evidence="6" type="ORF">BOFE_07860</name>
</gene>
<dbReference type="InterPro" id="IPR023214">
    <property type="entry name" value="HAD_sf"/>
</dbReference>
<evidence type="ECO:0000256" key="5">
    <source>
        <dbReference type="ARBA" id="ARBA00034778"/>
    </source>
</evidence>
<dbReference type="Pfam" id="PF08282">
    <property type="entry name" value="Hydrolase_3"/>
    <property type="match status" value="1"/>
</dbReference>
<dbReference type="PANTHER" id="PTHR47267">
    <property type="match status" value="1"/>
</dbReference>
<organism evidence="6 7">
    <name type="scientific">Candidatus Borrelia fainii</name>
    <dbReference type="NCBI Taxonomy" id="2518322"/>
    <lineage>
        <taxon>Bacteria</taxon>
        <taxon>Pseudomonadati</taxon>
        <taxon>Spirochaetota</taxon>
        <taxon>Spirochaetia</taxon>
        <taxon>Spirochaetales</taxon>
        <taxon>Borreliaceae</taxon>
        <taxon>Borrelia</taxon>
    </lineage>
</organism>
<dbReference type="Proteomes" id="UP001317516">
    <property type="component" value="Chromosome"/>
</dbReference>
<name>A0ABM8DKX8_9SPIR</name>
<keyword evidence="3" id="KW-0378">Hydrolase</keyword>
<accession>A0ABM8DKX8</accession>
<evidence type="ECO:0000256" key="4">
    <source>
        <dbReference type="ARBA" id="ARBA00022842"/>
    </source>
</evidence>
<dbReference type="PROSITE" id="PS01229">
    <property type="entry name" value="COF_2"/>
    <property type="match status" value="1"/>
</dbReference>
<dbReference type="NCBIfam" id="TIGR01484">
    <property type="entry name" value="HAD-SF-IIB"/>
    <property type="match status" value="1"/>
</dbReference>
<comment type="cofactor">
    <cofactor evidence="1">
        <name>Mg(2+)</name>
        <dbReference type="ChEBI" id="CHEBI:18420"/>
    </cofactor>
</comment>
<evidence type="ECO:0000256" key="3">
    <source>
        <dbReference type="ARBA" id="ARBA00022801"/>
    </source>
</evidence>
<sequence length="300" mass="34668">MKDVKVVISDLDGTLLLSNSQIGAFSEIIIKKLTKENKKFIIATGRSKNEIISLTEHLNSHVSFFITLNGARVYNNQWQLISSYDLSSEIVNEILNLRENKYKDIPHFLQKSEDIDERLYADNITKNAINNIFKKHKLLRKHKYIEHELKDISIKYHEINSFTEIKNFNNIAKILLLHDEETQLIKYEATILEKYRREINAYLSTPHSLEIVNNKVSKGSALKDILKSIHINLNEAIAFGDGFNDVDMLENVNKGLLMGNANYRLKKMLSYLEIIGTNDNEAVAHYINDNILEEPVQHRT</sequence>
<dbReference type="InterPro" id="IPR036412">
    <property type="entry name" value="HAD-like_sf"/>
</dbReference>
<dbReference type="EMBL" id="AP027070">
    <property type="protein sequence ID" value="BDU63246.1"/>
    <property type="molecule type" value="Genomic_DNA"/>
</dbReference>
<dbReference type="NCBIfam" id="TIGR00099">
    <property type="entry name" value="Cof-subfamily"/>
    <property type="match status" value="1"/>
</dbReference>
<comment type="similarity">
    <text evidence="5">Belongs to the HAD-like hydrolase superfamily. Cof family.</text>
</comment>
<keyword evidence="7" id="KW-1185">Reference proteome</keyword>
<reference evidence="6 7" key="1">
    <citation type="submission" date="2022-11" db="EMBL/GenBank/DDBJ databases">
        <title>Genome sequence of clinical isolate of the human pathogenic Borrelia fainii.</title>
        <authorList>
            <person name="Itokawa K."/>
            <person name="Sato K."/>
            <person name="Qiu Y."/>
        </authorList>
    </citation>
    <scope>NUCLEOTIDE SEQUENCE [LARGE SCALE GENOMIC DNA]</scope>
    <source>
        <strain evidence="6 7">Qtaro</strain>
    </source>
</reference>
<dbReference type="InterPro" id="IPR006379">
    <property type="entry name" value="HAD-SF_hydro_IIB"/>
</dbReference>
<evidence type="ECO:0000256" key="2">
    <source>
        <dbReference type="ARBA" id="ARBA00022723"/>
    </source>
</evidence>
<proteinExistence type="inferred from homology"/>
<dbReference type="Gene3D" id="3.40.50.1000">
    <property type="entry name" value="HAD superfamily/HAD-like"/>
    <property type="match status" value="1"/>
</dbReference>
<keyword evidence="4" id="KW-0460">Magnesium</keyword>
<dbReference type="RefSeq" id="WP_281861937.1">
    <property type="nucleotide sequence ID" value="NZ_AP027070.1"/>
</dbReference>
<dbReference type="Gene3D" id="3.30.1240.10">
    <property type="match status" value="1"/>
</dbReference>
<dbReference type="PANTHER" id="PTHR47267:SF4">
    <property type="entry name" value="PYRIDOXAL PHOSPHATE PHOSPHATASE YIGL"/>
    <property type="match status" value="1"/>
</dbReference>
<evidence type="ECO:0000256" key="1">
    <source>
        <dbReference type="ARBA" id="ARBA00001946"/>
    </source>
</evidence>
<dbReference type="SUPFAM" id="SSF56784">
    <property type="entry name" value="HAD-like"/>
    <property type="match status" value="1"/>
</dbReference>
<dbReference type="PROSITE" id="PS01228">
    <property type="entry name" value="COF_1"/>
    <property type="match status" value="1"/>
</dbReference>
<evidence type="ECO:0000313" key="6">
    <source>
        <dbReference type="EMBL" id="BDU63246.1"/>
    </source>
</evidence>